<reference evidence="2" key="1">
    <citation type="submission" date="2017-04" db="EMBL/GenBank/DDBJ databases">
        <authorList>
            <person name="Abille Z."/>
            <person name="Afsharjavan R."/>
            <person name="Alms C.E."/>
            <person name="Anil A."/>
            <person name="Azuma E.A."/>
            <person name="Boateng D."/>
            <person name="Bowden K.V."/>
            <person name="Bui Q."/>
            <person name="Callaghan K.D."/>
            <person name="Canova P.N."/>
            <person name="Carter A.-G.V."/>
            <person name="Carty B."/>
            <person name="Choudhary A."/>
            <person name="Chugh K."/>
            <person name="Clark C.B."/>
            <person name="Clark J."/>
            <person name="Cortez R."/>
            <person name="Dalwadi R.M."/>
            <person name="Daou G."/>
            <person name="Das M."/>
            <person name="Dasari S."/>
            <person name="Davis E.H."/>
            <person name="Defreitas N."/>
            <person name="Demirji J."/>
            <person name="Endres C."/>
            <person name="Fakhar S."/>
            <person name="Feeley N."/>
            <person name="Flores D.C."/>
            <person name="Fowler A.R."/>
            <person name="George T."/>
            <person name="Greis H.L."/>
            <person name="Groleau D.L."/>
            <person name="Gulati J.K."/>
            <person name="Guzman W."/>
            <person name="Hallworth A.N."/>
            <person name="Hariri A."/>
            <person name="Haya V.N."/>
            <person name="Hoffman A.K."/>
            <person name="Horne B."/>
            <person name="Howard T."/>
            <person name="Iglesia A.J."/>
            <person name="Ijezie O.D."/>
            <person name="Incognito N.A."/>
            <person name="Inen J.A."/>
            <person name="Jaiswal A."/>
            <person name="Jezek R.A."/>
            <person name="Kawa A.C."/>
            <person name="Khan F."/>
            <person name="Khin A.C."/>
            <person name="Knapo J."/>
            <person name="Kong A.S."/>
            <person name="Le B.Q."/>
            <person name="Le Q.M."/>
            <person name="Le T.-H.M."/>
            <person name="Lee M."/>
            <person name="Lockwood J.L."/>
            <person name="Loto-Rojas G.S."/>
            <person name="Mantzavinos A."/>
            <person name="Martinez D.R."/>
            <person name="Meadows A.R."/>
            <person name="Mehr S."/>
            <person name="Mellon M.N."/>
            <person name="Memon S."/>
            <person name="Miller B."/>
            <person name="Min S."/>
            <person name="Mitchell L.M."/>
            <person name="Mohamed I.R."/>
            <person name="Mohammed F.O."/>
            <person name="More S."/>
            <person name="Muntaha S."/>
            <person name="Nadeem I."/>
            <person name="Ndjeumen-Njinguet A.S."/>
            <person name="Ng P."/>
            <person name="Ngu V.E."/>
            <person name="Nguyen B.N."/>
            <person name="OHern C.T."/>
            <person name="Oboh U.S."/>
            <person name="Pagano C.W."/>
            <person name="Panakal P.R."/>
            <person name="Park D.A."/>
            <person name="Parsana D."/>
            <person name="Patel P."/>
            <person name="Patel V.S."/>
            <person name="Patwardhan V.M."/>
            <person name="Pawar S.D."/>
            <person name="Payne V.R."/>
            <person name="Petricel I.M."/>
            <person name="Phillips C."/>
            <person name="Puglisi K.M."/>
            <person name="Ramaprasad G."/>
            <person name="Raza A.S."/>
            <person name="Rivera-Oven A.G."/>
            <person name="Robins E."/>
            <person name="Roeun D.C."/>
            <person name="Rostovtseva N."/>
            <person name="Sadat M."/>
            <person name="Seas A."/>
            <person name="So E.J."/>
            <person name="Sogbesan C."/>
            <person name="Strumsky L.A."/>
            <person name="Sun J.L."/>
            <person name="Sutherland H.J."/>
            <person name="Tchakounte I."/>
            <person name="Tewell J.R."/>
            <person name="Thapa D.J."/>
            <person name="Tkach Y."/>
            <person name="Tran C.D."/>
            <person name="Tran V."/>
            <person name="Vithayathil T."/>
            <person name="Vivekanandan A."/>
            <person name="Wang S.R."/>
            <person name="White E."/>
            <person name="Yang A.L."/>
            <person name="Ye D.T."/>
            <person name="Yirenkyi M."/>
            <person name="Zarb J.S."/>
            <person name="Zhang S."/>
            <person name="Zhou M.T."/>
            <person name="Cao A."/>
            <person name="Nguyen K.M."/>
            <person name="Patel K."/>
            <person name="Patel P."/>
            <person name="Pennington E."/>
            <person name="Sendze O."/>
            <person name="Zahangir S."/>
            <person name="Correa-Mendez M."/>
            <person name="Fabian M.F."/>
            <person name="Liu S."/>
            <person name="Jethmalani Y."/>
            <person name="Nunn R."/>
            <person name="Prakash A."/>
            <person name="Louise T."/>
            <person name="Russell D.A."/>
            <person name="Hatfull G.F."/>
            <person name="Erill I."/>
            <person name="Caruso S.M."/>
        </authorList>
    </citation>
    <scope>NUCLEOTIDE SEQUENCE [LARGE SCALE GENOMIC DNA]</scope>
</reference>
<organism evidence="1 2">
    <name type="scientific">Bacillus phage Flapjack</name>
    <dbReference type="NCBI Taxonomy" id="1983465"/>
    <lineage>
        <taxon>Viruses</taxon>
        <taxon>Duplodnaviria</taxon>
        <taxon>Heunggongvirae</taxon>
        <taxon>Uroviricota</taxon>
        <taxon>Caudoviricetes</taxon>
        <taxon>Herelleviridae</taxon>
        <taxon>Bastillevirinae</taxon>
        <taxon>Bequatrovirus</taxon>
        <taxon>Bequatrovirus spock</taxon>
    </lineage>
</organism>
<dbReference type="Proteomes" id="UP000222741">
    <property type="component" value="Segment"/>
</dbReference>
<evidence type="ECO:0000313" key="1">
    <source>
        <dbReference type="EMBL" id="ARQ95077.1"/>
    </source>
</evidence>
<gene>
    <name evidence="1" type="ORF">FLAPJACK_166</name>
</gene>
<evidence type="ECO:0000313" key="2">
    <source>
        <dbReference type="Proteomes" id="UP000222741"/>
    </source>
</evidence>
<proteinExistence type="predicted"/>
<protein>
    <submittedName>
        <fullName evidence="1">Uncharacterized protein</fullName>
    </submittedName>
</protein>
<sequence length="52" mass="6009">MSGELKVTVTFSMKEYDNLSKEEKVDYLQEIITHTDYTYSLGISTLVIESEE</sequence>
<dbReference type="EMBL" id="KY888882">
    <property type="protein sequence ID" value="ARQ95077.1"/>
    <property type="molecule type" value="Genomic_DNA"/>
</dbReference>
<name>A0A1X9SGE9_9CAUD</name>
<accession>A0A1X9SGE9</accession>